<reference evidence="6 7" key="1">
    <citation type="submission" date="2018-08" db="EMBL/GenBank/DDBJ databases">
        <title>Thalassotalea euphylliae genome.</title>
        <authorList>
            <person name="Summers S."/>
            <person name="Rice S.A."/>
            <person name="Freckelton M.L."/>
            <person name="Nedved B.T."/>
            <person name="Hadfield M.G."/>
        </authorList>
    </citation>
    <scope>NUCLEOTIDE SEQUENCE [LARGE SCALE GENOMIC DNA]</scope>
    <source>
        <strain evidence="6 7">H2</strain>
    </source>
</reference>
<evidence type="ECO:0000256" key="2">
    <source>
        <dbReference type="ARBA" id="ARBA00023235"/>
    </source>
</evidence>
<organism evidence="6 7">
    <name type="scientific">Thalassotalea euphylliae</name>
    <dbReference type="NCBI Taxonomy" id="1655234"/>
    <lineage>
        <taxon>Bacteria</taxon>
        <taxon>Pseudomonadati</taxon>
        <taxon>Pseudomonadota</taxon>
        <taxon>Gammaproteobacteria</taxon>
        <taxon>Alteromonadales</taxon>
        <taxon>Colwelliaceae</taxon>
        <taxon>Thalassotalea</taxon>
    </lineage>
</organism>
<dbReference type="InterPro" id="IPR000748">
    <property type="entry name" value="PsdUridine_synth_RsuA/RluB/E/F"/>
</dbReference>
<dbReference type="Gene3D" id="3.30.70.580">
    <property type="entry name" value="Pseudouridine synthase I, catalytic domain, N-terminal subdomain"/>
    <property type="match status" value="1"/>
</dbReference>
<evidence type="ECO:0000256" key="4">
    <source>
        <dbReference type="SAM" id="MobiDB-lite"/>
    </source>
</evidence>
<feature type="region of interest" description="Disordered" evidence="4">
    <location>
        <begin position="219"/>
        <end position="276"/>
    </location>
</feature>
<evidence type="ECO:0000313" key="6">
    <source>
        <dbReference type="EMBL" id="REL35494.1"/>
    </source>
</evidence>
<dbReference type="InterPro" id="IPR020103">
    <property type="entry name" value="PsdUridine_synth_cat_dom_sf"/>
</dbReference>
<keyword evidence="2 3" id="KW-0413">Isomerase</keyword>
<gene>
    <name evidence="6" type="ORF">DXX92_09090</name>
</gene>
<dbReference type="InterPro" id="IPR020094">
    <property type="entry name" value="TruA/RsuA/RluB/E/F_N"/>
</dbReference>
<comment type="similarity">
    <text evidence="1 3">Belongs to the pseudouridine synthase RsuA family.</text>
</comment>
<dbReference type="OrthoDB" id="9807213at2"/>
<evidence type="ECO:0000256" key="1">
    <source>
        <dbReference type="ARBA" id="ARBA00008348"/>
    </source>
</evidence>
<sequence>MRQDTLTRLNTNARTRAKGHLSNKVRPVKKKSPISDENRKIVLFNKPYDVLCQFTDDQHRQTLKDFIPIPEVYAAGRLDKDSEGLLLLTNDGQLQHKIASPKFKAPKTYWVQVEGVPTEDKLKALRQGVELNDGPTKPAKVQVISAPNIWPRTPPIRERKNIPTTWLEIIISEGRNRQVRRMTAHIGHPTLRLVRYAIGEWTLDNIANGEFILVKQDSANAPSTKANKKATTSTKTITPSKPKTPQRKAENKLSLSSKLQRKRSNKPDRTTKAKEN</sequence>
<dbReference type="InterPro" id="IPR050343">
    <property type="entry name" value="RsuA_PseudoU_synthase"/>
</dbReference>
<dbReference type="NCBIfam" id="TIGR00093">
    <property type="entry name" value="pseudouridine synthase"/>
    <property type="match status" value="1"/>
</dbReference>
<dbReference type="PANTHER" id="PTHR47683:SF2">
    <property type="entry name" value="RNA-BINDING S4 DOMAIN-CONTAINING PROTEIN"/>
    <property type="match status" value="1"/>
</dbReference>
<dbReference type="EMBL" id="QUOV01000001">
    <property type="protein sequence ID" value="REL35494.1"/>
    <property type="molecule type" value="Genomic_DNA"/>
</dbReference>
<feature type="domain" description="Pseudouridine synthase RsuA/RluA-like" evidence="5">
    <location>
        <begin position="41"/>
        <end position="185"/>
    </location>
</feature>
<proteinExistence type="inferred from homology"/>
<name>A0A3E0UFP6_9GAMM</name>
<feature type="compositionally biased region" description="Low complexity" evidence="4">
    <location>
        <begin position="219"/>
        <end position="243"/>
    </location>
</feature>
<dbReference type="PANTHER" id="PTHR47683">
    <property type="entry name" value="PSEUDOURIDINE SYNTHASE FAMILY PROTEIN-RELATED"/>
    <property type="match status" value="1"/>
</dbReference>
<feature type="compositionally biased region" description="Basic and acidic residues" evidence="4">
    <location>
        <begin position="265"/>
        <end position="276"/>
    </location>
</feature>
<dbReference type="InterPro" id="IPR042092">
    <property type="entry name" value="PsdUridine_s_RsuA/RluB/E/F_cat"/>
</dbReference>
<dbReference type="GO" id="GO:0005829">
    <property type="term" value="C:cytosol"/>
    <property type="evidence" value="ECO:0007669"/>
    <property type="project" value="UniProtKB-ARBA"/>
</dbReference>
<evidence type="ECO:0000259" key="5">
    <source>
        <dbReference type="Pfam" id="PF00849"/>
    </source>
</evidence>
<dbReference type="EC" id="5.4.99.-" evidence="3"/>
<evidence type="ECO:0000256" key="3">
    <source>
        <dbReference type="RuleBase" id="RU003887"/>
    </source>
</evidence>
<evidence type="ECO:0000313" key="7">
    <source>
        <dbReference type="Proteomes" id="UP000256999"/>
    </source>
</evidence>
<dbReference type="GO" id="GO:0003723">
    <property type="term" value="F:RNA binding"/>
    <property type="evidence" value="ECO:0007669"/>
    <property type="project" value="InterPro"/>
</dbReference>
<dbReference type="CDD" id="cd02566">
    <property type="entry name" value="PseudoU_synth_RluE"/>
    <property type="match status" value="1"/>
</dbReference>
<dbReference type="Pfam" id="PF00849">
    <property type="entry name" value="PseudoU_synth_2"/>
    <property type="match status" value="1"/>
</dbReference>
<dbReference type="AlphaFoldDB" id="A0A3E0UFP6"/>
<dbReference type="InterPro" id="IPR006145">
    <property type="entry name" value="PsdUridine_synth_RsuA/RluA"/>
</dbReference>
<protein>
    <recommendedName>
        <fullName evidence="3">Pseudouridine synthase</fullName>
        <ecNumber evidence="3">5.4.99.-</ecNumber>
    </recommendedName>
</protein>
<accession>A0A3E0UFP6</accession>
<dbReference type="SUPFAM" id="SSF55120">
    <property type="entry name" value="Pseudouridine synthase"/>
    <property type="match status" value="1"/>
</dbReference>
<dbReference type="FunFam" id="3.30.70.1560:FF:000001">
    <property type="entry name" value="Pseudouridine synthase"/>
    <property type="match status" value="1"/>
</dbReference>
<dbReference type="Gene3D" id="3.30.70.1560">
    <property type="entry name" value="Alpha-L RNA-binding motif"/>
    <property type="match status" value="1"/>
</dbReference>
<comment type="caution">
    <text evidence="6">The sequence shown here is derived from an EMBL/GenBank/DDBJ whole genome shotgun (WGS) entry which is preliminary data.</text>
</comment>
<dbReference type="PROSITE" id="PS01149">
    <property type="entry name" value="PSI_RSU"/>
    <property type="match status" value="1"/>
</dbReference>
<dbReference type="GO" id="GO:0120159">
    <property type="term" value="F:rRNA pseudouridine synthase activity"/>
    <property type="evidence" value="ECO:0007669"/>
    <property type="project" value="UniProtKB-ARBA"/>
</dbReference>
<dbReference type="Proteomes" id="UP000256999">
    <property type="component" value="Unassembled WGS sequence"/>
</dbReference>
<dbReference type="GO" id="GO:0000455">
    <property type="term" value="P:enzyme-directed rRNA pseudouridine synthesis"/>
    <property type="evidence" value="ECO:0007669"/>
    <property type="project" value="UniProtKB-ARBA"/>
</dbReference>
<dbReference type="InterPro" id="IPR018496">
    <property type="entry name" value="PsdUridine_synth_RsuA/RluB_CS"/>
</dbReference>